<dbReference type="Proteomes" id="UP000449004">
    <property type="component" value="Unassembled WGS sequence"/>
</dbReference>
<organism evidence="1 2">
    <name type="scientific">Stenotrophomonas rhizophila</name>
    <dbReference type="NCBI Taxonomy" id="216778"/>
    <lineage>
        <taxon>Bacteria</taxon>
        <taxon>Pseudomonadati</taxon>
        <taxon>Pseudomonadota</taxon>
        <taxon>Gammaproteobacteria</taxon>
        <taxon>Lysobacterales</taxon>
        <taxon>Lysobacteraceae</taxon>
        <taxon>Stenotrophomonas</taxon>
    </lineage>
</organism>
<proteinExistence type="predicted"/>
<dbReference type="EMBL" id="WELC01000020">
    <property type="protein sequence ID" value="KAB7629143.1"/>
    <property type="molecule type" value="Genomic_DNA"/>
</dbReference>
<reference evidence="1 2" key="1">
    <citation type="submission" date="2019-10" db="EMBL/GenBank/DDBJ databases">
        <title>Halotolerant bacteria associated to Saharan-endemic halophytes Stipa tenacissima L. and Atriplex halimus L mitigate salt stress and promote growth of tomato plants.</title>
        <authorList>
            <person name="Dif G."/>
        </authorList>
    </citation>
    <scope>NUCLEOTIDE SEQUENCE [LARGE SCALE GENOMIC DNA]</scope>
    <source>
        <strain evidence="1 2">IS26</strain>
    </source>
</reference>
<evidence type="ECO:0000313" key="2">
    <source>
        <dbReference type="Proteomes" id="UP000449004"/>
    </source>
</evidence>
<gene>
    <name evidence="1" type="ORF">F9K92_14670</name>
</gene>
<sequence>MKTLSRANCLLSVNESITYDRPLFRRMPGSAASTHHAQGELKPRHTLGAPNNGTVWWRFRAGDQSHNERITVKGYHTWIFRGKVNTESTYAVNCNLTEW</sequence>
<evidence type="ECO:0000313" key="1">
    <source>
        <dbReference type="EMBL" id="KAB7629143.1"/>
    </source>
</evidence>
<protein>
    <submittedName>
        <fullName evidence="1">Uncharacterized protein</fullName>
    </submittedName>
</protein>
<comment type="caution">
    <text evidence="1">The sequence shown here is derived from an EMBL/GenBank/DDBJ whole genome shotgun (WGS) entry which is preliminary data.</text>
</comment>
<name>A0A7V8CE37_9GAMM</name>
<dbReference type="AlphaFoldDB" id="A0A7V8CE37"/>
<accession>A0A7V8CE37</accession>